<feature type="compositionally biased region" description="Basic and acidic residues" evidence="1">
    <location>
        <begin position="12"/>
        <end position="27"/>
    </location>
</feature>
<organism evidence="3 4">
    <name type="scientific">Rotaria magnacalcarata</name>
    <dbReference type="NCBI Taxonomy" id="392030"/>
    <lineage>
        <taxon>Eukaryota</taxon>
        <taxon>Metazoa</taxon>
        <taxon>Spiralia</taxon>
        <taxon>Gnathifera</taxon>
        <taxon>Rotifera</taxon>
        <taxon>Eurotatoria</taxon>
        <taxon>Bdelloidea</taxon>
        <taxon>Philodinida</taxon>
        <taxon>Philodinidae</taxon>
        <taxon>Rotaria</taxon>
    </lineage>
</organism>
<dbReference type="EMBL" id="CAJOBG010061474">
    <property type="protein sequence ID" value="CAF4552408.1"/>
    <property type="molecule type" value="Genomic_DNA"/>
</dbReference>
<evidence type="ECO:0000259" key="2">
    <source>
        <dbReference type="PROSITE" id="PS50108"/>
    </source>
</evidence>
<evidence type="ECO:0000313" key="4">
    <source>
        <dbReference type="Proteomes" id="UP000663866"/>
    </source>
</evidence>
<dbReference type="InterPro" id="IPR000095">
    <property type="entry name" value="CRIB_dom"/>
</dbReference>
<reference evidence="3" key="1">
    <citation type="submission" date="2021-02" db="EMBL/GenBank/DDBJ databases">
        <authorList>
            <person name="Nowell W R."/>
        </authorList>
    </citation>
    <scope>NUCLEOTIDE SEQUENCE</scope>
</reference>
<gene>
    <name evidence="3" type="ORF">OVN521_LOCUS43275</name>
</gene>
<sequence>PRRYSRLRTMPNKHDKEKEQQESDTRRCRSLSRIRTVKKSAISGPINFEHVNHISSGCNRERPLSSTATLRSLHASMSHLPTNGTLIDRYSKQTKNRASTLFEPRTTAV</sequence>
<keyword evidence="4" id="KW-1185">Reference proteome</keyword>
<dbReference type="Proteomes" id="UP000663866">
    <property type="component" value="Unassembled WGS sequence"/>
</dbReference>
<name>A0A820YZE6_9BILA</name>
<dbReference type="AlphaFoldDB" id="A0A820YZE6"/>
<feature type="domain" description="CRIB" evidence="2">
    <location>
        <begin position="42"/>
        <end position="55"/>
    </location>
</feature>
<protein>
    <recommendedName>
        <fullName evidence="2">CRIB domain-containing protein</fullName>
    </recommendedName>
</protein>
<feature type="non-terminal residue" evidence="3">
    <location>
        <position position="1"/>
    </location>
</feature>
<evidence type="ECO:0000256" key="1">
    <source>
        <dbReference type="SAM" id="MobiDB-lite"/>
    </source>
</evidence>
<evidence type="ECO:0000313" key="3">
    <source>
        <dbReference type="EMBL" id="CAF4552408.1"/>
    </source>
</evidence>
<comment type="caution">
    <text evidence="3">The sequence shown here is derived from an EMBL/GenBank/DDBJ whole genome shotgun (WGS) entry which is preliminary data.</text>
</comment>
<accession>A0A820YZE6</accession>
<proteinExistence type="predicted"/>
<feature type="region of interest" description="Disordered" evidence="1">
    <location>
        <begin position="1"/>
        <end position="29"/>
    </location>
</feature>
<dbReference type="PROSITE" id="PS50108">
    <property type="entry name" value="CRIB"/>
    <property type="match status" value="1"/>
</dbReference>